<dbReference type="Gene3D" id="2.40.170.20">
    <property type="entry name" value="TonB-dependent receptor, beta-barrel domain"/>
    <property type="match status" value="1"/>
</dbReference>
<dbReference type="Pfam" id="PF07715">
    <property type="entry name" value="Plug"/>
    <property type="match status" value="1"/>
</dbReference>
<dbReference type="GO" id="GO:0009279">
    <property type="term" value="C:cell outer membrane"/>
    <property type="evidence" value="ECO:0007669"/>
    <property type="project" value="UniProtKB-SubCell"/>
</dbReference>
<feature type="non-terminal residue" evidence="8">
    <location>
        <position position="1"/>
    </location>
</feature>
<dbReference type="AlphaFoldDB" id="K1RNA8"/>
<comment type="subcellular location">
    <subcellularLocation>
        <location evidence="1">Cell outer membrane</location>
        <topology evidence="1">Multi-pass membrane protein</topology>
    </subcellularLocation>
</comment>
<evidence type="ECO:0000313" key="8">
    <source>
        <dbReference type="EMBL" id="EKC50067.1"/>
    </source>
</evidence>
<evidence type="ECO:0000256" key="6">
    <source>
        <dbReference type="ARBA" id="ARBA00023237"/>
    </source>
</evidence>
<dbReference type="InterPro" id="IPR012910">
    <property type="entry name" value="Plug_dom"/>
</dbReference>
<dbReference type="GO" id="GO:0044718">
    <property type="term" value="P:siderophore transmembrane transport"/>
    <property type="evidence" value="ECO:0007669"/>
    <property type="project" value="TreeGrafter"/>
</dbReference>
<keyword evidence="4" id="KW-0732">Signal</keyword>
<evidence type="ECO:0000256" key="5">
    <source>
        <dbReference type="ARBA" id="ARBA00023136"/>
    </source>
</evidence>
<sequence length="308" mass="34948">IRGLGYNRVVVVNDGIRQEGQQWGDEHGIEIDPASVHSVEILKGPASLMYGSDAMAGVLIFHSAPTLAKGDMRANFSTGYQTNNGLFDYSLNFAGNQGGFVWNTRYSGKMAHAYKNKYDGYVFGSSLREQAFSQLLGWNYRQGHSHLTLDYYHLTPGIVEGERDEKTGELEIPDGYDAKSYGKPMPYQQIHHYKAVLDNSWFLGDGNLKFLLGYQQNRRQEFEEEENPKECGLDFMLHTMNYDLHYLSPEMNGWKFSTGINGMWQQSVNKGSEFLIPAYHLFDYGVFATVSKEIGKLNLSGGIRYDHR</sequence>
<evidence type="ECO:0000256" key="1">
    <source>
        <dbReference type="ARBA" id="ARBA00004571"/>
    </source>
</evidence>
<evidence type="ECO:0000256" key="2">
    <source>
        <dbReference type="ARBA" id="ARBA00022448"/>
    </source>
</evidence>
<gene>
    <name evidence="8" type="ORF">OBE_14319</name>
</gene>
<dbReference type="EMBL" id="AJWZ01009874">
    <property type="protein sequence ID" value="EKC50067.1"/>
    <property type="molecule type" value="Genomic_DNA"/>
</dbReference>
<keyword evidence="2" id="KW-0813">Transport</keyword>
<organism evidence="8">
    <name type="scientific">human gut metagenome</name>
    <dbReference type="NCBI Taxonomy" id="408170"/>
    <lineage>
        <taxon>unclassified sequences</taxon>
        <taxon>metagenomes</taxon>
        <taxon>organismal metagenomes</taxon>
    </lineage>
</organism>
<keyword evidence="5" id="KW-0472">Membrane</keyword>
<dbReference type="SUPFAM" id="SSF56935">
    <property type="entry name" value="Porins"/>
    <property type="match status" value="1"/>
</dbReference>
<evidence type="ECO:0000256" key="4">
    <source>
        <dbReference type="ARBA" id="ARBA00022729"/>
    </source>
</evidence>
<dbReference type="PANTHER" id="PTHR30069">
    <property type="entry name" value="TONB-DEPENDENT OUTER MEMBRANE RECEPTOR"/>
    <property type="match status" value="1"/>
</dbReference>
<comment type="caution">
    <text evidence="8">The sequence shown here is derived from an EMBL/GenBank/DDBJ whole genome shotgun (WGS) entry which is preliminary data.</text>
</comment>
<reference evidence="8" key="1">
    <citation type="journal article" date="2013" name="Environ. Microbiol.">
        <title>Microbiota from the distal guts of lean and obese adolescents exhibit partial functional redundancy besides clear differences in community structure.</title>
        <authorList>
            <person name="Ferrer M."/>
            <person name="Ruiz A."/>
            <person name="Lanza F."/>
            <person name="Haange S.B."/>
            <person name="Oberbach A."/>
            <person name="Till H."/>
            <person name="Bargiela R."/>
            <person name="Campoy C."/>
            <person name="Segura M.T."/>
            <person name="Richter M."/>
            <person name="von Bergen M."/>
            <person name="Seifert J."/>
            <person name="Suarez A."/>
        </authorList>
    </citation>
    <scope>NUCLEOTIDE SEQUENCE</scope>
</reference>
<evidence type="ECO:0000256" key="3">
    <source>
        <dbReference type="ARBA" id="ARBA00022692"/>
    </source>
</evidence>
<dbReference type="InterPro" id="IPR039426">
    <property type="entry name" value="TonB-dep_rcpt-like"/>
</dbReference>
<dbReference type="GO" id="GO:0015344">
    <property type="term" value="F:siderophore uptake transmembrane transporter activity"/>
    <property type="evidence" value="ECO:0007669"/>
    <property type="project" value="TreeGrafter"/>
</dbReference>
<keyword evidence="3" id="KW-0812">Transmembrane</keyword>
<dbReference type="InterPro" id="IPR036942">
    <property type="entry name" value="Beta-barrel_TonB_sf"/>
</dbReference>
<accession>K1RNA8</accession>
<dbReference type="InterPro" id="IPR037066">
    <property type="entry name" value="Plug_dom_sf"/>
</dbReference>
<keyword evidence="8" id="KW-0675">Receptor</keyword>
<protein>
    <submittedName>
        <fullName evidence="8">Protein containing TonB-dependent receptor, plug domain protein</fullName>
    </submittedName>
</protein>
<evidence type="ECO:0000259" key="7">
    <source>
        <dbReference type="Pfam" id="PF07715"/>
    </source>
</evidence>
<proteinExistence type="predicted"/>
<feature type="non-terminal residue" evidence="8">
    <location>
        <position position="308"/>
    </location>
</feature>
<name>K1RNA8_9ZZZZ</name>
<dbReference type="Gene3D" id="2.170.130.10">
    <property type="entry name" value="TonB-dependent receptor, plug domain"/>
    <property type="match status" value="1"/>
</dbReference>
<feature type="domain" description="TonB-dependent receptor plug" evidence="7">
    <location>
        <begin position="1"/>
        <end position="58"/>
    </location>
</feature>
<dbReference type="PANTHER" id="PTHR30069:SF29">
    <property type="entry name" value="HEMOGLOBIN AND HEMOGLOBIN-HAPTOGLOBIN-BINDING PROTEIN 1-RELATED"/>
    <property type="match status" value="1"/>
</dbReference>
<keyword evidence="6" id="KW-0998">Cell outer membrane</keyword>